<dbReference type="EMBL" id="GGEC01057087">
    <property type="protein sequence ID" value="MBX37571.1"/>
    <property type="molecule type" value="Transcribed_RNA"/>
</dbReference>
<reference evidence="1" key="1">
    <citation type="submission" date="2018-02" db="EMBL/GenBank/DDBJ databases">
        <title>Rhizophora mucronata_Transcriptome.</title>
        <authorList>
            <person name="Meera S.P."/>
            <person name="Sreeshan A."/>
            <person name="Augustine A."/>
        </authorList>
    </citation>
    <scope>NUCLEOTIDE SEQUENCE</scope>
    <source>
        <tissue evidence="1">Leaf</tissue>
    </source>
</reference>
<dbReference type="AlphaFoldDB" id="A0A2P2N4Z4"/>
<sequence length="21" mass="2291">MNKIGYHSLVKRVLGNISSSS</sequence>
<accession>A0A2P2N4Z4</accession>
<protein>
    <submittedName>
        <fullName evidence="1">Uncharacterized protein</fullName>
    </submittedName>
</protein>
<name>A0A2P2N4Z4_RHIMU</name>
<evidence type="ECO:0000313" key="1">
    <source>
        <dbReference type="EMBL" id="MBX37571.1"/>
    </source>
</evidence>
<proteinExistence type="predicted"/>
<organism evidence="1">
    <name type="scientific">Rhizophora mucronata</name>
    <name type="common">Asiatic mangrove</name>
    <dbReference type="NCBI Taxonomy" id="61149"/>
    <lineage>
        <taxon>Eukaryota</taxon>
        <taxon>Viridiplantae</taxon>
        <taxon>Streptophyta</taxon>
        <taxon>Embryophyta</taxon>
        <taxon>Tracheophyta</taxon>
        <taxon>Spermatophyta</taxon>
        <taxon>Magnoliopsida</taxon>
        <taxon>eudicotyledons</taxon>
        <taxon>Gunneridae</taxon>
        <taxon>Pentapetalae</taxon>
        <taxon>rosids</taxon>
        <taxon>fabids</taxon>
        <taxon>Malpighiales</taxon>
        <taxon>Rhizophoraceae</taxon>
        <taxon>Rhizophora</taxon>
    </lineage>
</organism>